<evidence type="ECO:0000256" key="1">
    <source>
        <dbReference type="SAM" id="MobiDB-lite"/>
    </source>
</evidence>
<protein>
    <submittedName>
        <fullName evidence="2">Uncharacterized protein</fullName>
    </submittedName>
</protein>
<organism evidence="2 3">
    <name type="scientific">Coprinellus micaceus</name>
    <name type="common">Glistening ink-cap mushroom</name>
    <name type="synonym">Coprinus micaceus</name>
    <dbReference type="NCBI Taxonomy" id="71717"/>
    <lineage>
        <taxon>Eukaryota</taxon>
        <taxon>Fungi</taxon>
        <taxon>Dikarya</taxon>
        <taxon>Basidiomycota</taxon>
        <taxon>Agaricomycotina</taxon>
        <taxon>Agaricomycetes</taxon>
        <taxon>Agaricomycetidae</taxon>
        <taxon>Agaricales</taxon>
        <taxon>Agaricineae</taxon>
        <taxon>Psathyrellaceae</taxon>
        <taxon>Coprinellus</taxon>
    </lineage>
</organism>
<gene>
    <name evidence="2" type="ORF">FA13DRAFT_1716218</name>
</gene>
<name>A0A4Y7SK88_COPMI</name>
<sequence>MSLLNEIVPTSDPAEVELEAPSLPMPQIQPGATTQTTQLPTPTPSPPISTTISANMPQGSLLAANGTMPRRLPRIRNRVHPYNPHSASSSGSASSSSVTTTNNNSTATSAGPPLRTKTQSELGELELAKELLSEALQHTRDIADRAKRQEARLLFLSRYLDSV</sequence>
<dbReference type="Proteomes" id="UP000298030">
    <property type="component" value="Unassembled WGS sequence"/>
</dbReference>
<dbReference type="EMBL" id="QPFP01000094">
    <property type="protein sequence ID" value="TEB22297.1"/>
    <property type="molecule type" value="Genomic_DNA"/>
</dbReference>
<feature type="region of interest" description="Disordered" evidence="1">
    <location>
        <begin position="24"/>
        <end position="116"/>
    </location>
</feature>
<reference evidence="2 3" key="1">
    <citation type="journal article" date="2019" name="Nat. Ecol. Evol.">
        <title>Megaphylogeny resolves global patterns of mushroom evolution.</title>
        <authorList>
            <person name="Varga T."/>
            <person name="Krizsan K."/>
            <person name="Foldi C."/>
            <person name="Dima B."/>
            <person name="Sanchez-Garcia M."/>
            <person name="Sanchez-Ramirez S."/>
            <person name="Szollosi G.J."/>
            <person name="Szarkandi J.G."/>
            <person name="Papp V."/>
            <person name="Albert L."/>
            <person name="Andreopoulos W."/>
            <person name="Angelini C."/>
            <person name="Antonin V."/>
            <person name="Barry K.W."/>
            <person name="Bougher N.L."/>
            <person name="Buchanan P."/>
            <person name="Buyck B."/>
            <person name="Bense V."/>
            <person name="Catcheside P."/>
            <person name="Chovatia M."/>
            <person name="Cooper J."/>
            <person name="Damon W."/>
            <person name="Desjardin D."/>
            <person name="Finy P."/>
            <person name="Geml J."/>
            <person name="Haridas S."/>
            <person name="Hughes K."/>
            <person name="Justo A."/>
            <person name="Karasinski D."/>
            <person name="Kautmanova I."/>
            <person name="Kiss B."/>
            <person name="Kocsube S."/>
            <person name="Kotiranta H."/>
            <person name="LaButti K.M."/>
            <person name="Lechner B.E."/>
            <person name="Liimatainen K."/>
            <person name="Lipzen A."/>
            <person name="Lukacs Z."/>
            <person name="Mihaltcheva S."/>
            <person name="Morgado L.N."/>
            <person name="Niskanen T."/>
            <person name="Noordeloos M.E."/>
            <person name="Ohm R.A."/>
            <person name="Ortiz-Santana B."/>
            <person name="Ovrebo C."/>
            <person name="Racz N."/>
            <person name="Riley R."/>
            <person name="Savchenko A."/>
            <person name="Shiryaev A."/>
            <person name="Soop K."/>
            <person name="Spirin V."/>
            <person name="Szebenyi C."/>
            <person name="Tomsovsky M."/>
            <person name="Tulloss R.E."/>
            <person name="Uehling J."/>
            <person name="Grigoriev I.V."/>
            <person name="Vagvolgyi C."/>
            <person name="Papp T."/>
            <person name="Martin F.M."/>
            <person name="Miettinen O."/>
            <person name="Hibbett D.S."/>
            <person name="Nagy L.G."/>
        </authorList>
    </citation>
    <scope>NUCLEOTIDE SEQUENCE [LARGE SCALE GENOMIC DNA]</scope>
    <source>
        <strain evidence="2 3">FP101781</strain>
    </source>
</reference>
<evidence type="ECO:0000313" key="3">
    <source>
        <dbReference type="Proteomes" id="UP000298030"/>
    </source>
</evidence>
<proteinExistence type="predicted"/>
<dbReference type="AlphaFoldDB" id="A0A4Y7SK88"/>
<feature type="compositionally biased region" description="Low complexity" evidence="1">
    <location>
        <begin position="86"/>
        <end position="110"/>
    </location>
</feature>
<keyword evidence="3" id="KW-1185">Reference proteome</keyword>
<comment type="caution">
    <text evidence="2">The sequence shown here is derived from an EMBL/GenBank/DDBJ whole genome shotgun (WGS) entry which is preliminary data.</text>
</comment>
<evidence type="ECO:0000313" key="2">
    <source>
        <dbReference type="EMBL" id="TEB22297.1"/>
    </source>
</evidence>
<accession>A0A4Y7SK88</accession>